<accession>A0A165X232</accession>
<name>A0A165X232_9AGAM</name>
<keyword evidence="2" id="KW-1185">Reference proteome</keyword>
<reference evidence="1 2" key="1">
    <citation type="journal article" date="2016" name="Mol. Biol. Evol.">
        <title>Comparative Genomics of Early-Diverging Mushroom-Forming Fungi Provides Insights into the Origins of Lignocellulose Decay Capabilities.</title>
        <authorList>
            <person name="Nagy L.G."/>
            <person name="Riley R."/>
            <person name="Tritt A."/>
            <person name="Adam C."/>
            <person name="Daum C."/>
            <person name="Floudas D."/>
            <person name="Sun H."/>
            <person name="Yadav J.S."/>
            <person name="Pangilinan J."/>
            <person name="Larsson K.H."/>
            <person name="Matsuura K."/>
            <person name="Barry K."/>
            <person name="Labutti K."/>
            <person name="Kuo R."/>
            <person name="Ohm R.A."/>
            <person name="Bhattacharya S.S."/>
            <person name="Shirouzu T."/>
            <person name="Yoshinaga Y."/>
            <person name="Martin F.M."/>
            <person name="Grigoriev I.V."/>
            <person name="Hibbett D.S."/>
        </authorList>
    </citation>
    <scope>NUCLEOTIDE SEQUENCE [LARGE SCALE GENOMIC DNA]</scope>
    <source>
        <strain evidence="1 2">HHB10207 ss-3</strain>
    </source>
</reference>
<dbReference type="Proteomes" id="UP000076798">
    <property type="component" value="Unassembled WGS sequence"/>
</dbReference>
<organism evidence="1 2">
    <name type="scientific">Sistotremastrum suecicum HHB10207 ss-3</name>
    <dbReference type="NCBI Taxonomy" id="1314776"/>
    <lineage>
        <taxon>Eukaryota</taxon>
        <taxon>Fungi</taxon>
        <taxon>Dikarya</taxon>
        <taxon>Basidiomycota</taxon>
        <taxon>Agaricomycotina</taxon>
        <taxon>Agaricomycetes</taxon>
        <taxon>Sistotremastrales</taxon>
        <taxon>Sistotremastraceae</taxon>
        <taxon>Sistotremastrum</taxon>
    </lineage>
</organism>
<dbReference type="EMBL" id="KV428471">
    <property type="protein sequence ID" value="KZT31749.1"/>
    <property type="molecule type" value="Genomic_DNA"/>
</dbReference>
<dbReference type="OrthoDB" id="3221235at2759"/>
<evidence type="ECO:0000313" key="2">
    <source>
        <dbReference type="Proteomes" id="UP000076798"/>
    </source>
</evidence>
<sequence>MSPEPVPKSKGSLLILDIKILRNIIAFMVDEAMQPRFRTGRQALRDCVALRLSQANSELRKLIRRTPEFWTDICLHWNQNIVDMYLQYTRGKPIRVALYTDEAKKHAPKIKSYWSQFLTKNIQRIETLDIVIIPSADTMRLGEVLKLAAPRLQSLHLQVGDEVKTVTSIFNIAPELRKAQICSPYYYHLETFAALQDLALVITPTTHDPRRLFEALLLMKNLTTLHLLGTGNCTLRHDWELEDENLQEITIPTLKSLSISAMAAREAKFYSEHITSPDLEHLEVIPRAIDFDL</sequence>
<protein>
    <recommendedName>
        <fullName evidence="3">F-box domain-containing protein</fullName>
    </recommendedName>
</protein>
<evidence type="ECO:0008006" key="3">
    <source>
        <dbReference type="Google" id="ProtNLM"/>
    </source>
</evidence>
<proteinExistence type="predicted"/>
<gene>
    <name evidence="1" type="ORF">SISSUDRAFT_1133518</name>
</gene>
<dbReference type="AlphaFoldDB" id="A0A165X232"/>
<evidence type="ECO:0000313" key="1">
    <source>
        <dbReference type="EMBL" id="KZT31749.1"/>
    </source>
</evidence>